<keyword evidence="5 8" id="KW-1133">Transmembrane helix</keyword>
<comment type="caution">
    <text evidence="9">The sequence shown here is derived from an EMBL/GenBank/DDBJ whole genome shotgun (WGS) entry which is preliminary data.</text>
</comment>
<name>A0AA92X7R5_9GAMM</name>
<dbReference type="GO" id="GO:0009306">
    <property type="term" value="P:protein secretion"/>
    <property type="evidence" value="ECO:0007669"/>
    <property type="project" value="InterPro"/>
</dbReference>
<dbReference type="PANTHER" id="PTHR30386">
    <property type="entry name" value="MEMBRANE FUSION SUBUNIT OF EMRAB-TOLC MULTIDRUG EFFLUX PUMP"/>
    <property type="match status" value="1"/>
</dbReference>
<evidence type="ECO:0000256" key="6">
    <source>
        <dbReference type="ARBA" id="ARBA00023136"/>
    </source>
</evidence>
<dbReference type="InterPro" id="IPR050739">
    <property type="entry name" value="MFP"/>
</dbReference>
<feature type="coiled-coil region" evidence="7">
    <location>
        <begin position="117"/>
        <end position="162"/>
    </location>
</feature>
<evidence type="ECO:0000256" key="8">
    <source>
        <dbReference type="SAM" id="Phobius"/>
    </source>
</evidence>
<keyword evidence="3" id="KW-0813">Transport</keyword>
<evidence type="ECO:0000256" key="3">
    <source>
        <dbReference type="ARBA" id="ARBA00022448"/>
    </source>
</evidence>
<sequence length="430" mass="48724">MKKKSLFRQEAIDSQKQKWVGKALLLSGIPAWIIALASSVFIAVLILLLIFLDYTRRIDVAGEIITLPHAVNVFSPQQGYIVRSFVKVGDMVNRGDPLYEIDVSRVTSSGNVGRETKNTINNQIENINSIIAKTKENKRLTLKNLQEQLDRYVETHKETEKLIASARDGVEKMRQGMTNYDKYQRSGLITKDQLNNQRFMFYQQQSGYQSLNSQGIQEGLQISRIRSDILTQSADFDNQISQNEYQRNDLQRRLVESDAGDTLIINAQLSGQVESLSVTAGQMINVGSSLAQLTPTKNKQYFLMLWLPNSALPYVNIGDRINIRYDAFPAEKFGQFPGRIETVSYIPASRQELSEYSSGAPNGNGLDAENFYKVLVSLPDVDFSLKNKTMKLSNGLKARTIVFLEKRPLYQWMFTPFYNIKNSVAGKIDE</sequence>
<keyword evidence="10" id="KW-1185">Reference proteome</keyword>
<gene>
    <name evidence="9" type="ORF">D4100_15310</name>
</gene>
<evidence type="ECO:0000313" key="10">
    <source>
        <dbReference type="Proteomes" id="UP000284338"/>
    </source>
</evidence>
<evidence type="ECO:0000256" key="2">
    <source>
        <dbReference type="ARBA" id="ARBA00009477"/>
    </source>
</evidence>
<accession>A0AA92X7R5</accession>
<evidence type="ECO:0000313" key="9">
    <source>
        <dbReference type="EMBL" id="RJF55024.1"/>
    </source>
</evidence>
<dbReference type="SUPFAM" id="SSF51230">
    <property type="entry name" value="Single hybrid motif"/>
    <property type="match status" value="1"/>
</dbReference>
<protein>
    <submittedName>
        <fullName evidence="9">HlyD family secretion protein</fullName>
    </submittedName>
</protein>
<comment type="subcellular location">
    <subcellularLocation>
        <location evidence="1">Membrane</location>
        <topology evidence="1">Single-pass membrane protein</topology>
    </subcellularLocation>
</comment>
<keyword evidence="7" id="KW-0175">Coiled coil</keyword>
<evidence type="ECO:0000256" key="7">
    <source>
        <dbReference type="SAM" id="Coils"/>
    </source>
</evidence>
<dbReference type="Gene3D" id="2.40.50.100">
    <property type="match status" value="1"/>
</dbReference>
<dbReference type="EMBL" id="QYYG01000004">
    <property type="protein sequence ID" value="RJF55024.1"/>
    <property type="molecule type" value="Genomic_DNA"/>
</dbReference>
<dbReference type="PRINTS" id="PR01490">
    <property type="entry name" value="RTXTOXIND"/>
</dbReference>
<proteinExistence type="inferred from homology"/>
<dbReference type="InterPro" id="IPR011053">
    <property type="entry name" value="Single_hybrid_motif"/>
</dbReference>
<dbReference type="Proteomes" id="UP000284338">
    <property type="component" value="Unassembled WGS sequence"/>
</dbReference>
<reference evidence="9 10" key="1">
    <citation type="submission" date="2018-09" db="EMBL/GenBank/DDBJ databases">
        <title>Draft genome of a novel serratia sp. strain with antifungal activity.</title>
        <authorList>
            <person name="Dichmann S.I."/>
            <person name="Park B.P."/>
            <person name="Pathiraja D."/>
            <person name="Choi I.-G."/>
            <person name="Stougaard P."/>
            <person name="Hennessy R.C."/>
        </authorList>
    </citation>
    <scope>NUCLEOTIDE SEQUENCE [LARGE SCALE GENOMIC DNA]</scope>
    <source>
        <strain evidence="9 10">S40</strain>
    </source>
</reference>
<comment type="similarity">
    <text evidence="2">Belongs to the membrane fusion protein (MFP) (TC 8.A.1) family.</text>
</comment>
<keyword evidence="4 8" id="KW-0812">Transmembrane</keyword>
<evidence type="ECO:0000256" key="4">
    <source>
        <dbReference type="ARBA" id="ARBA00022692"/>
    </source>
</evidence>
<feature type="transmembrane region" description="Helical" evidence="8">
    <location>
        <begin position="24"/>
        <end position="52"/>
    </location>
</feature>
<organism evidence="9 10">
    <name type="scientific">Serratia inhibens</name>
    <dbReference type="NCBI Taxonomy" id="2338073"/>
    <lineage>
        <taxon>Bacteria</taxon>
        <taxon>Pseudomonadati</taxon>
        <taxon>Pseudomonadota</taxon>
        <taxon>Gammaproteobacteria</taxon>
        <taxon>Enterobacterales</taxon>
        <taxon>Yersiniaceae</taxon>
        <taxon>Serratia</taxon>
    </lineage>
</organism>
<dbReference type="InterPro" id="IPR006144">
    <property type="entry name" value="Secretion_HlyD_CS"/>
</dbReference>
<dbReference type="GO" id="GO:0016020">
    <property type="term" value="C:membrane"/>
    <property type="evidence" value="ECO:0007669"/>
    <property type="project" value="UniProtKB-SubCell"/>
</dbReference>
<dbReference type="AlphaFoldDB" id="A0AA92X7R5"/>
<dbReference type="RefSeq" id="WP_119804692.1">
    <property type="nucleotide sequence ID" value="NZ_QYYG01000004.1"/>
</dbReference>
<dbReference type="PROSITE" id="PS00543">
    <property type="entry name" value="HLYD_FAMILY"/>
    <property type="match status" value="1"/>
</dbReference>
<evidence type="ECO:0000256" key="1">
    <source>
        <dbReference type="ARBA" id="ARBA00004167"/>
    </source>
</evidence>
<evidence type="ECO:0000256" key="5">
    <source>
        <dbReference type="ARBA" id="ARBA00022989"/>
    </source>
</evidence>
<keyword evidence="6 8" id="KW-0472">Membrane</keyword>
<dbReference type="PANTHER" id="PTHR30386:SF28">
    <property type="entry name" value="EXPORTED PROTEIN"/>
    <property type="match status" value="1"/>
</dbReference>